<dbReference type="Proteomes" id="UP000887565">
    <property type="component" value="Unplaced"/>
</dbReference>
<feature type="compositionally biased region" description="Basic and acidic residues" evidence="2">
    <location>
        <begin position="1"/>
        <end position="12"/>
    </location>
</feature>
<reference evidence="4" key="1">
    <citation type="submission" date="2022-11" db="UniProtKB">
        <authorList>
            <consortium name="WormBaseParasite"/>
        </authorList>
    </citation>
    <scope>IDENTIFICATION</scope>
</reference>
<dbReference type="AlphaFoldDB" id="A0A915K5H8"/>
<evidence type="ECO:0000256" key="2">
    <source>
        <dbReference type="SAM" id="MobiDB-lite"/>
    </source>
</evidence>
<keyword evidence="3" id="KW-1185">Reference proteome</keyword>
<protein>
    <submittedName>
        <fullName evidence="4">Uncharacterized protein</fullName>
    </submittedName>
</protein>
<feature type="coiled-coil region" evidence="1">
    <location>
        <begin position="240"/>
        <end position="313"/>
    </location>
</feature>
<evidence type="ECO:0000313" key="4">
    <source>
        <dbReference type="WBParaSite" id="nRc.2.0.1.t33976-RA"/>
    </source>
</evidence>
<accession>A0A915K5H8</accession>
<proteinExistence type="predicted"/>
<sequence length="404" mass="46725">MILADYSHKDSSNAHTKIQNPDVELQKNDKSVPPTGQILPLIHQQEQIIEELVAQLKLHKRHAQRLKDSNASREKQIDIVLEELKAQFVKNNLSEFLQSSDQISRNPPPPDISIFKRHICDNCEKLKNDLDQVSKALSELEERHKLVLSDLAHVKCNEKECIEKVIESSKLVDQAIAEKTEVNIQLNIAQNRSAQLSMEIKNLISTHQKDLEQCAQNAQLSYKTELESMRNQIKSYSSSEKNLIQTNQTLKQENERLITEIATLNSKVEILEHNSKLKITTIESNLKDFSKGKEQLEKEVVELKKRHAVDLEEKLEIKSDLDHASSHFGSEIKNLQSQLKSKTKEVLEQKYFVENLQNELNKYKLQNFRLVDEMDAISINATNEMKERIRLMELTHGNSFRFDY</sequence>
<evidence type="ECO:0000313" key="3">
    <source>
        <dbReference type="Proteomes" id="UP000887565"/>
    </source>
</evidence>
<evidence type="ECO:0000256" key="1">
    <source>
        <dbReference type="SAM" id="Coils"/>
    </source>
</evidence>
<organism evidence="3 4">
    <name type="scientific">Romanomermis culicivorax</name>
    <name type="common">Nematode worm</name>
    <dbReference type="NCBI Taxonomy" id="13658"/>
    <lineage>
        <taxon>Eukaryota</taxon>
        <taxon>Metazoa</taxon>
        <taxon>Ecdysozoa</taxon>
        <taxon>Nematoda</taxon>
        <taxon>Enoplea</taxon>
        <taxon>Dorylaimia</taxon>
        <taxon>Mermithida</taxon>
        <taxon>Mermithoidea</taxon>
        <taxon>Mermithidae</taxon>
        <taxon>Romanomermis</taxon>
    </lineage>
</organism>
<feature type="region of interest" description="Disordered" evidence="2">
    <location>
        <begin position="1"/>
        <end position="32"/>
    </location>
</feature>
<dbReference type="WBParaSite" id="nRc.2.0.1.t33976-RA">
    <property type="protein sequence ID" value="nRc.2.0.1.t33976-RA"/>
    <property type="gene ID" value="nRc.2.0.1.g33976"/>
</dbReference>
<name>A0A915K5H8_ROMCU</name>
<keyword evidence="1" id="KW-0175">Coiled coil</keyword>